<evidence type="ECO:0000256" key="1">
    <source>
        <dbReference type="SAM" id="MobiDB-lite"/>
    </source>
</evidence>
<organism evidence="2 3">
    <name type="scientific">Portunus trituberculatus</name>
    <name type="common">Swimming crab</name>
    <name type="synonym">Neptunus trituberculatus</name>
    <dbReference type="NCBI Taxonomy" id="210409"/>
    <lineage>
        <taxon>Eukaryota</taxon>
        <taxon>Metazoa</taxon>
        <taxon>Ecdysozoa</taxon>
        <taxon>Arthropoda</taxon>
        <taxon>Crustacea</taxon>
        <taxon>Multicrustacea</taxon>
        <taxon>Malacostraca</taxon>
        <taxon>Eumalacostraca</taxon>
        <taxon>Eucarida</taxon>
        <taxon>Decapoda</taxon>
        <taxon>Pleocyemata</taxon>
        <taxon>Brachyura</taxon>
        <taxon>Eubrachyura</taxon>
        <taxon>Portunoidea</taxon>
        <taxon>Portunidae</taxon>
        <taxon>Portuninae</taxon>
        <taxon>Portunus</taxon>
    </lineage>
</organism>
<reference evidence="2 3" key="1">
    <citation type="submission" date="2019-05" db="EMBL/GenBank/DDBJ databases">
        <title>Another draft genome of Portunus trituberculatus and its Hox gene families provides insights of decapod evolution.</title>
        <authorList>
            <person name="Jeong J.-H."/>
            <person name="Song I."/>
            <person name="Kim S."/>
            <person name="Choi T."/>
            <person name="Kim D."/>
            <person name="Ryu S."/>
            <person name="Kim W."/>
        </authorList>
    </citation>
    <scope>NUCLEOTIDE SEQUENCE [LARGE SCALE GENOMIC DNA]</scope>
    <source>
        <tissue evidence="2">Muscle</tissue>
    </source>
</reference>
<dbReference type="Proteomes" id="UP000324222">
    <property type="component" value="Unassembled WGS sequence"/>
</dbReference>
<accession>A0A5B7GFV5</accession>
<name>A0A5B7GFV5_PORTR</name>
<protein>
    <submittedName>
        <fullName evidence="2">Uncharacterized protein</fullName>
    </submittedName>
</protein>
<evidence type="ECO:0000313" key="3">
    <source>
        <dbReference type="Proteomes" id="UP000324222"/>
    </source>
</evidence>
<gene>
    <name evidence="2" type="ORF">E2C01_053235</name>
</gene>
<comment type="caution">
    <text evidence="2">The sequence shown here is derived from an EMBL/GenBank/DDBJ whole genome shotgun (WGS) entry which is preliminary data.</text>
</comment>
<proteinExistence type="predicted"/>
<dbReference type="EMBL" id="VSRR010016362">
    <property type="protein sequence ID" value="MPC59220.1"/>
    <property type="molecule type" value="Genomic_DNA"/>
</dbReference>
<sequence length="84" mass="9291">MWGSTDSNTLKEAGGRRSDSRKRKQGIKPAEDEPNCPTDWYQKITQTKGGLMLTTGDTLGQVRSWRTTLTAHPCAGHAMCQPSR</sequence>
<feature type="region of interest" description="Disordered" evidence="1">
    <location>
        <begin position="1"/>
        <end position="39"/>
    </location>
</feature>
<keyword evidence="3" id="KW-1185">Reference proteome</keyword>
<evidence type="ECO:0000313" key="2">
    <source>
        <dbReference type="EMBL" id="MPC59220.1"/>
    </source>
</evidence>
<feature type="compositionally biased region" description="Polar residues" evidence="1">
    <location>
        <begin position="1"/>
        <end position="10"/>
    </location>
</feature>
<dbReference type="AlphaFoldDB" id="A0A5B7GFV5"/>